<dbReference type="Gene3D" id="6.10.140.1000">
    <property type="match status" value="1"/>
</dbReference>
<dbReference type="GO" id="GO:1901981">
    <property type="term" value="F:phosphatidylinositol phosphate binding"/>
    <property type="evidence" value="ECO:0007669"/>
    <property type="project" value="TreeGrafter"/>
</dbReference>
<accession>A0A1A9ZUW9</accession>
<dbReference type="InterPro" id="IPR001194">
    <property type="entry name" value="cDENN_dom"/>
</dbReference>
<feature type="domain" description="UDENN" evidence="4">
    <location>
        <begin position="1"/>
        <end position="322"/>
    </location>
</feature>
<dbReference type="InterPro" id="IPR005112">
    <property type="entry name" value="dDENN_dom"/>
</dbReference>
<feature type="region of interest" description="Disordered" evidence="3">
    <location>
        <begin position="381"/>
        <end position="410"/>
    </location>
</feature>
<dbReference type="GO" id="GO:0032456">
    <property type="term" value="P:endocytic recycling"/>
    <property type="evidence" value="ECO:0007669"/>
    <property type="project" value="TreeGrafter"/>
</dbReference>
<dbReference type="InterPro" id="IPR040032">
    <property type="entry name" value="DENND1A/B/C"/>
</dbReference>
<dbReference type="GO" id="GO:0005085">
    <property type="term" value="F:guanyl-nucleotide exchange factor activity"/>
    <property type="evidence" value="ECO:0007669"/>
    <property type="project" value="InterPro"/>
</dbReference>
<dbReference type="FunFam" id="3.40.50.11500:FF:000001">
    <property type="entry name" value="Putative DENN domain-containing protein 1A"/>
    <property type="match status" value="1"/>
</dbReference>
<dbReference type="PANTHER" id="PTHR13196:SF14">
    <property type="entry name" value="UDENN DOMAIN-CONTAINING PROTEIN"/>
    <property type="match status" value="1"/>
</dbReference>
<evidence type="ECO:0000259" key="4">
    <source>
        <dbReference type="PROSITE" id="PS50211"/>
    </source>
</evidence>
<comment type="subcellular location">
    <subcellularLocation>
        <location evidence="1">Cytoplasmic vesicle</location>
        <location evidence="1">Clathrin-coated vesicle</location>
    </subcellularLocation>
</comment>
<protein>
    <recommendedName>
        <fullName evidence="4">UDENN domain-containing protein</fullName>
    </recommendedName>
</protein>
<evidence type="ECO:0000313" key="6">
    <source>
        <dbReference type="Proteomes" id="UP000092445"/>
    </source>
</evidence>
<dbReference type="Pfam" id="PF02141">
    <property type="entry name" value="DENN"/>
    <property type="match status" value="1"/>
</dbReference>
<dbReference type="VEuPathDB" id="VectorBase:GPAI025850"/>
<feature type="compositionally biased region" description="Pro residues" evidence="3">
    <location>
        <begin position="780"/>
        <end position="794"/>
    </location>
</feature>
<evidence type="ECO:0000256" key="2">
    <source>
        <dbReference type="ARBA" id="ARBA00023329"/>
    </source>
</evidence>
<reference evidence="6" key="1">
    <citation type="submission" date="2014-03" db="EMBL/GenBank/DDBJ databases">
        <authorList>
            <person name="Aksoy S."/>
            <person name="Warren W."/>
            <person name="Wilson R.K."/>
        </authorList>
    </citation>
    <scope>NUCLEOTIDE SEQUENCE [LARGE SCALE GENOMIC DNA]</scope>
    <source>
        <strain evidence="6">IAEA</strain>
    </source>
</reference>
<feature type="region of interest" description="Disordered" evidence="3">
    <location>
        <begin position="534"/>
        <end position="567"/>
    </location>
</feature>
<dbReference type="InterPro" id="IPR037516">
    <property type="entry name" value="Tripartite_DENN"/>
</dbReference>
<reference evidence="5" key="2">
    <citation type="submission" date="2020-05" db="UniProtKB">
        <authorList>
            <consortium name="EnsemblMetazoa"/>
        </authorList>
    </citation>
    <scope>IDENTIFICATION</scope>
    <source>
        <strain evidence="5">IAEA</strain>
    </source>
</reference>
<keyword evidence="6" id="KW-1185">Reference proteome</keyword>
<dbReference type="Pfam" id="PF03455">
    <property type="entry name" value="dDENN"/>
    <property type="match status" value="1"/>
</dbReference>
<dbReference type="STRING" id="7398.A0A1A9ZUW9"/>
<evidence type="ECO:0000256" key="1">
    <source>
        <dbReference type="ARBA" id="ARBA00004132"/>
    </source>
</evidence>
<feature type="compositionally biased region" description="Polar residues" evidence="3">
    <location>
        <begin position="391"/>
        <end position="403"/>
    </location>
</feature>
<dbReference type="Gene3D" id="3.40.50.11500">
    <property type="match status" value="1"/>
</dbReference>
<evidence type="ECO:0000256" key="3">
    <source>
        <dbReference type="SAM" id="MobiDB-lite"/>
    </source>
</evidence>
<dbReference type="InterPro" id="IPR043153">
    <property type="entry name" value="DENN_C"/>
</dbReference>
<dbReference type="EnsemblMetazoa" id="GPAI025850-RA">
    <property type="protein sequence ID" value="GPAI025850-PA"/>
    <property type="gene ID" value="GPAI025850"/>
</dbReference>
<feature type="region of interest" description="Disordered" evidence="3">
    <location>
        <begin position="759"/>
        <end position="798"/>
    </location>
</feature>
<dbReference type="GO" id="GO:0030136">
    <property type="term" value="C:clathrin-coated vesicle"/>
    <property type="evidence" value="ECO:0007669"/>
    <property type="project" value="UniProtKB-SubCell"/>
</dbReference>
<dbReference type="PANTHER" id="PTHR13196">
    <property type="entry name" value="DENN DOMAIN-CONTAINING"/>
    <property type="match status" value="1"/>
</dbReference>
<dbReference type="Gene3D" id="3.30.450.200">
    <property type="match status" value="1"/>
</dbReference>
<dbReference type="PROSITE" id="PS50211">
    <property type="entry name" value="DENN"/>
    <property type="match status" value="1"/>
</dbReference>
<organism evidence="5 6">
    <name type="scientific">Glossina pallidipes</name>
    <name type="common">Tsetse fly</name>
    <dbReference type="NCBI Taxonomy" id="7398"/>
    <lineage>
        <taxon>Eukaryota</taxon>
        <taxon>Metazoa</taxon>
        <taxon>Ecdysozoa</taxon>
        <taxon>Arthropoda</taxon>
        <taxon>Hexapoda</taxon>
        <taxon>Insecta</taxon>
        <taxon>Pterygota</taxon>
        <taxon>Neoptera</taxon>
        <taxon>Endopterygota</taxon>
        <taxon>Diptera</taxon>
        <taxon>Brachycera</taxon>
        <taxon>Muscomorpha</taxon>
        <taxon>Hippoboscoidea</taxon>
        <taxon>Glossinidae</taxon>
        <taxon>Glossina</taxon>
    </lineage>
</organism>
<sequence>MNSIETGESVQSYSFVLTTDDSKWRFGFCRHDPKSLSTMVIITLLPWHDTFLRLLTVLAEVRRLNKSEFRQFLAEVYNSGVPDLGCQLKLIYNGGQSQFVFERPKQFQLPSIPENHNLNLYYNFVDPKNMIAVFAAMLAERRIIFTSRRLDRLSSCIQAANAFLYPMVWQHIFIPVLPMKLKDYLSAPMPYLIGVPQRVLETMMPEELGEVVILNCDTKIFDSPFHDVQDMPAEIVSQLKKYLSHSNQHMGDRVSKIFLGVLVQLIGGYRDAVEFRETGKTFNRDKFIESRPSHLRPFLTKMMDLQIFQQFIDERLEMMNTGLGFSDEFEQETVRYAEKLKKRGRFYQLKEKTNPAVKSAVKSVKESSRVAKHAYKDLKSKFRDITPPHPHNSQFRSHLSSNSQHDRLDGNHIKSILGPHSAPSSPVFNKRPGTGNKIAAHTGCIEYMPKDEIICANQYLRRGPTSLALSSSSSHVQANGHSLLITNNNPHRLSNQMTPSPAISPASSLCSSEMNLSQELQNHPLFKTPLVDRSLKPSHSLEPNHRITASRTGGQPPARPPPPAPHLLQQYQQQNQLPMAVANTPTYYNHPYSSNGGHKMLAGDSKKSLPAALNSQTTFLQRFQATPLQEDTGKCTAPPKQIPHHMQINAGELGNTASEEESIKDLISLDDSNNTSFDLEDFDPLNQNARPLPTAITTTATTTTTALNTSQALKNKSPALGPTSKNISTTVTSGNIIHNNHTCFTPQHHLTKSNVVQQRYLHQQQQQRQQQQQMPLLSDTPPPLPKSVPPPMPPPDDDFELLRKYGLDQFTLTTNYPSTTTNTINTITTATGTMNMVSSKKISLANTNSRNGCLTITNGMKNWTTFD</sequence>
<dbReference type="SMART" id="SM00801">
    <property type="entry name" value="dDENN"/>
    <property type="match status" value="1"/>
</dbReference>
<keyword evidence="2" id="KW-0968">Cytoplasmic vesicle</keyword>
<proteinExistence type="predicted"/>
<dbReference type="SMART" id="SM00799">
    <property type="entry name" value="DENN"/>
    <property type="match status" value="1"/>
</dbReference>
<dbReference type="Proteomes" id="UP000092445">
    <property type="component" value="Unassembled WGS sequence"/>
</dbReference>
<evidence type="ECO:0000313" key="5">
    <source>
        <dbReference type="EnsemblMetazoa" id="GPAI025850-PA"/>
    </source>
</evidence>
<name>A0A1A9ZUW9_GLOPL</name>
<feature type="compositionally biased region" description="Low complexity" evidence="3">
    <location>
        <begin position="759"/>
        <end position="773"/>
    </location>
</feature>
<dbReference type="GO" id="GO:0006897">
    <property type="term" value="P:endocytosis"/>
    <property type="evidence" value="ECO:0007669"/>
    <property type="project" value="TreeGrafter"/>
</dbReference>
<dbReference type="AlphaFoldDB" id="A0A1A9ZUW9"/>
<dbReference type="GO" id="GO:0005829">
    <property type="term" value="C:cytosol"/>
    <property type="evidence" value="ECO:0007669"/>
    <property type="project" value="TreeGrafter"/>
</dbReference>